<dbReference type="UniPathway" id="UPA00068">
    <property type="reaction ID" value="UER00109"/>
</dbReference>
<dbReference type="EMBL" id="JACGWV010000001">
    <property type="protein sequence ID" value="MBA8807121.1"/>
    <property type="molecule type" value="Genomic_DNA"/>
</dbReference>
<dbReference type="PANTHER" id="PTHR11986">
    <property type="entry name" value="AMINOTRANSFERASE CLASS III"/>
    <property type="match status" value="1"/>
</dbReference>
<dbReference type="EC" id="2.6.1.11" evidence="5"/>
<dbReference type="InterPro" id="IPR004636">
    <property type="entry name" value="AcOrn/SuccOrn_fam"/>
</dbReference>
<feature type="binding site" evidence="5">
    <location>
        <begin position="249"/>
        <end position="252"/>
    </location>
    <ligand>
        <name>pyridoxal 5'-phosphate</name>
        <dbReference type="ChEBI" id="CHEBI:597326"/>
    </ligand>
</feature>
<dbReference type="Gene3D" id="3.90.1150.10">
    <property type="entry name" value="Aspartate Aminotransferase, domain 1"/>
    <property type="match status" value="1"/>
</dbReference>
<comment type="subunit">
    <text evidence="5">Homodimer.</text>
</comment>
<keyword evidence="2 5" id="KW-0028">Amino-acid biosynthesis</keyword>
<evidence type="ECO:0000256" key="4">
    <source>
        <dbReference type="ARBA" id="ARBA00022898"/>
    </source>
</evidence>
<sequence length="426" mass="43647">MSTVIPADESAALAADGSVAAWTQRYSGAVMDTFGPPQRVLVRGEGSYVWDADGKRYLDLLAGIAVNALGHAHPTLTAAISAQLGTLGHVSNFFGTPAQIALAETLLRVAEAPDGSRVFLTNSGTEAVEAAFKMTRRVATSSGVGTRTRVLALEGAFHGRSMGALALTAKAAYREPFEPLPGGVEHLPFGDLAALEAAFSPRSVAEHGEIAALVVEPVQGEAGVRPLPPGYIAAARRLTTAHGALLVLDEVQTGVGRCGTWFAYQQPEIGGGIVPDVVTVAKGLGGGFPVGAVIAYGDAARLLGRGQHGSTFGGNPVASAAALATLGVIERDGLLSNVREVGALLRQEIEMSGGPLVKEVRGRGLLLAVVLNEPVAPQVAAAALEAGLIVNAVAPDAIRLAPPLILTAEQATDAARFFASLPEDFA</sequence>
<dbReference type="CDD" id="cd00610">
    <property type="entry name" value="OAT_like"/>
    <property type="match status" value="1"/>
</dbReference>
<dbReference type="GO" id="GO:0003992">
    <property type="term" value="F:N2-acetyl-L-ornithine:2-oxoglutarate 5-aminotransferase activity"/>
    <property type="evidence" value="ECO:0007669"/>
    <property type="project" value="UniProtKB-UniRule"/>
</dbReference>
<dbReference type="Proteomes" id="UP000540568">
    <property type="component" value="Unassembled WGS sequence"/>
</dbReference>
<dbReference type="AlphaFoldDB" id="A0A7W3J6C8"/>
<dbReference type="GO" id="GO:0042802">
    <property type="term" value="F:identical protein binding"/>
    <property type="evidence" value="ECO:0007669"/>
    <property type="project" value="TreeGrafter"/>
</dbReference>
<comment type="catalytic activity">
    <reaction evidence="5">
        <text>N(2)-acetyl-L-ornithine + 2-oxoglutarate = N-acetyl-L-glutamate 5-semialdehyde + L-glutamate</text>
        <dbReference type="Rhea" id="RHEA:18049"/>
        <dbReference type="ChEBI" id="CHEBI:16810"/>
        <dbReference type="ChEBI" id="CHEBI:29123"/>
        <dbReference type="ChEBI" id="CHEBI:29985"/>
        <dbReference type="ChEBI" id="CHEBI:57805"/>
        <dbReference type="EC" id="2.6.1.11"/>
    </reaction>
</comment>
<dbReference type="HAMAP" id="MF_01107">
    <property type="entry name" value="ArgD_aminotrans_3"/>
    <property type="match status" value="1"/>
</dbReference>
<comment type="miscellaneous">
    <text evidence="5">May also have succinyldiaminopimelate aminotransferase activity, thus carrying out the corresponding step in lysine biosynthesis.</text>
</comment>
<evidence type="ECO:0000256" key="1">
    <source>
        <dbReference type="ARBA" id="ARBA00022576"/>
    </source>
</evidence>
<evidence type="ECO:0000313" key="6">
    <source>
        <dbReference type="EMBL" id="MBA8807121.1"/>
    </source>
</evidence>
<feature type="binding site" evidence="5">
    <location>
        <begin position="124"/>
        <end position="125"/>
    </location>
    <ligand>
        <name>pyridoxal 5'-phosphate</name>
        <dbReference type="ChEBI" id="CHEBI:597326"/>
    </ligand>
</feature>
<comment type="caution">
    <text evidence="6">The sequence shown here is derived from an EMBL/GenBank/DDBJ whole genome shotgun (WGS) entry which is preliminary data.</text>
</comment>
<gene>
    <name evidence="5" type="primary">argD</name>
    <name evidence="6" type="ORF">FHX71_001063</name>
</gene>
<keyword evidence="7" id="KW-1185">Reference proteome</keyword>
<protein>
    <recommendedName>
        <fullName evidence="5">Acetylornithine aminotransferase</fullName>
        <shortName evidence="5">ACOAT</shortName>
        <ecNumber evidence="5">2.6.1.11</ecNumber>
    </recommendedName>
</protein>
<dbReference type="InterPro" id="IPR005814">
    <property type="entry name" value="Aminotrans_3"/>
</dbReference>
<proteinExistence type="inferred from homology"/>
<feature type="binding site" evidence="5">
    <location>
        <position position="311"/>
    </location>
    <ligand>
        <name>pyridoxal 5'-phosphate</name>
        <dbReference type="ChEBI" id="CHEBI:597326"/>
    </ligand>
</feature>
<dbReference type="InterPro" id="IPR049704">
    <property type="entry name" value="Aminotrans_3_PPA_site"/>
</dbReference>
<dbReference type="NCBIfam" id="TIGR00707">
    <property type="entry name" value="argD"/>
    <property type="match status" value="1"/>
</dbReference>
<dbReference type="GO" id="GO:0030170">
    <property type="term" value="F:pyridoxal phosphate binding"/>
    <property type="evidence" value="ECO:0007669"/>
    <property type="project" value="InterPro"/>
</dbReference>
<evidence type="ECO:0000256" key="5">
    <source>
        <dbReference type="HAMAP-Rule" id="MF_01107"/>
    </source>
</evidence>
<keyword evidence="1 5" id="KW-0032">Aminotransferase</keyword>
<dbReference type="NCBIfam" id="NF002874">
    <property type="entry name" value="PRK03244.1"/>
    <property type="match status" value="1"/>
</dbReference>
<accession>A0A7W3J6C8</accession>
<dbReference type="Gene3D" id="3.40.640.10">
    <property type="entry name" value="Type I PLP-dependent aspartate aminotransferase-like (Major domain)"/>
    <property type="match status" value="1"/>
</dbReference>
<evidence type="ECO:0000313" key="7">
    <source>
        <dbReference type="Proteomes" id="UP000540568"/>
    </source>
</evidence>
<dbReference type="InterPro" id="IPR050103">
    <property type="entry name" value="Class-III_PLP-dep_AT"/>
</dbReference>
<keyword evidence="3 5" id="KW-0808">Transferase</keyword>
<dbReference type="PROSITE" id="PS00600">
    <property type="entry name" value="AA_TRANSFER_CLASS_3"/>
    <property type="match status" value="1"/>
</dbReference>
<keyword evidence="5" id="KW-0055">Arginine biosynthesis</keyword>
<keyword evidence="4 5" id="KW-0663">Pyridoxal phosphate</keyword>
<dbReference type="GO" id="GO:0006526">
    <property type="term" value="P:L-arginine biosynthetic process"/>
    <property type="evidence" value="ECO:0007669"/>
    <property type="project" value="UniProtKB-UniRule"/>
</dbReference>
<feature type="binding site" evidence="5">
    <location>
        <position position="310"/>
    </location>
    <ligand>
        <name>N(2)-acetyl-L-ornithine</name>
        <dbReference type="ChEBI" id="CHEBI:57805"/>
    </ligand>
</feature>
<dbReference type="PANTHER" id="PTHR11986:SF79">
    <property type="entry name" value="ACETYLORNITHINE AMINOTRANSFERASE, MITOCHONDRIAL"/>
    <property type="match status" value="1"/>
</dbReference>
<comment type="cofactor">
    <cofactor evidence="5">
        <name>pyridoxal 5'-phosphate</name>
        <dbReference type="ChEBI" id="CHEBI:597326"/>
    </cofactor>
    <text evidence="5">Binds 1 pyridoxal phosphate per subunit.</text>
</comment>
<dbReference type="PIRSF" id="PIRSF000521">
    <property type="entry name" value="Transaminase_4ab_Lys_Orn"/>
    <property type="match status" value="1"/>
</dbReference>
<dbReference type="RefSeq" id="WP_182614747.1">
    <property type="nucleotide sequence ID" value="NZ_BAAATF010000002.1"/>
</dbReference>
<dbReference type="InterPro" id="IPR015421">
    <property type="entry name" value="PyrdxlP-dep_Trfase_major"/>
</dbReference>
<dbReference type="Pfam" id="PF00202">
    <property type="entry name" value="Aminotran_3"/>
    <property type="match status" value="1"/>
</dbReference>
<feature type="binding site" evidence="5">
    <location>
        <position position="157"/>
    </location>
    <ligand>
        <name>pyridoxal 5'-phosphate</name>
        <dbReference type="ChEBI" id="CHEBI:597326"/>
    </ligand>
</feature>
<dbReference type="FunFam" id="3.40.640.10:FF:000004">
    <property type="entry name" value="Acetylornithine aminotransferase"/>
    <property type="match status" value="1"/>
</dbReference>
<reference evidence="6 7" key="1">
    <citation type="submission" date="2020-07" db="EMBL/GenBank/DDBJ databases">
        <title>Sequencing the genomes of 1000 actinobacteria strains.</title>
        <authorList>
            <person name="Klenk H.-P."/>
        </authorList>
    </citation>
    <scope>NUCLEOTIDE SEQUENCE [LARGE SCALE GENOMIC DNA]</scope>
    <source>
        <strain evidence="6 7">DSM 44121</strain>
    </source>
</reference>
<dbReference type="NCBIfam" id="NF002325">
    <property type="entry name" value="PRK01278.1"/>
    <property type="match status" value="1"/>
</dbReference>
<feature type="modified residue" description="N6-(pyridoxal phosphate)lysine" evidence="5">
    <location>
        <position position="282"/>
    </location>
</feature>
<organism evidence="6 7">
    <name type="scientific">Promicromonospora sukumoe</name>
    <dbReference type="NCBI Taxonomy" id="88382"/>
    <lineage>
        <taxon>Bacteria</taxon>
        <taxon>Bacillati</taxon>
        <taxon>Actinomycetota</taxon>
        <taxon>Actinomycetes</taxon>
        <taxon>Micrococcales</taxon>
        <taxon>Promicromonosporaceae</taxon>
        <taxon>Promicromonospora</taxon>
    </lineage>
</organism>
<dbReference type="SUPFAM" id="SSF53383">
    <property type="entry name" value="PLP-dependent transferases"/>
    <property type="match status" value="1"/>
</dbReference>
<comment type="subcellular location">
    <subcellularLocation>
        <location evidence="5">Cytoplasm</location>
    </subcellularLocation>
</comment>
<comment type="similarity">
    <text evidence="5">Belongs to the class-III pyridoxal-phosphate-dependent aminotransferase family. ArgD subfamily.</text>
</comment>
<evidence type="ECO:0000256" key="3">
    <source>
        <dbReference type="ARBA" id="ARBA00022679"/>
    </source>
</evidence>
<dbReference type="GO" id="GO:0005737">
    <property type="term" value="C:cytoplasm"/>
    <property type="evidence" value="ECO:0007669"/>
    <property type="project" value="UniProtKB-SubCell"/>
</dbReference>
<feature type="binding site" evidence="5">
    <location>
        <position position="160"/>
    </location>
    <ligand>
        <name>N(2)-acetyl-L-ornithine</name>
        <dbReference type="ChEBI" id="CHEBI:57805"/>
    </ligand>
</feature>
<dbReference type="InterPro" id="IPR015422">
    <property type="entry name" value="PyrdxlP-dep_Trfase_small"/>
</dbReference>
<dbReference type="InterPro" id="IPR015424">
    <property type="entry name" value="PyrdxlP-dep_Trfase"/>
</dbReference>
<name>A0A7W3J6C8_9MICO</name>
<keyword evidence="5" id="KW-0963">Cytoplasm</keyword>
<comment type="pathway">
    <text evidence="5">Amino-acid biosynthesis; L-arginine biosynthesis; N(2)-acetyl-L-ornithine from L-glutamate: step 4/4.</text>
</comment>
<evidence type="ECO:0000256" key="2">
    <source>
        <dbReference type="ARBA" id="ARBA00022605"/>
    </source>
</evidence>